<keyword evidence="1" id="KW-0472">Membrane</keyword>
<comment type="caution">
    <text evidence="2">The sequence shown here is derived from an EMBL/GenBank/DDBJ whole genome shotgun (WGS) entry which is preliminary data.</text>
</comment>
<organism evidence="2 3">
    <name type="scientific">Nocardia callitridis</name>
    <dbReference type="NCBI Taxonomy" id="648753"/>
    <lineage>
        <taxon>Bacteria</taxon>
        <taxon>Bacillati</taxon>
        <taxon>Actinomycetota</taxon>
        <taxon>Actinomycetes</taxon>
        <taxon>Mycobacteriales</taxon>
        <taxon>Nocardiaceae</taxon>
        <taxon>Nocardia</taxon>
    </lineage>
</organism>
<dbReference type="Proteomes" id="UP001500603">
    <property type="component" value="Unassembled WGS sequence"/>
</dbReference>
<feature type="transmembrane region" description="Helical" evidence="1">
    <location>
        <begin position="110"/>
        <end position="132"/>
    </location>
</feature>
<keyword evidence="3" id="KW-1185">Reference proteome</keyword>
<keyword evidence="1" id="KW-1133">Transmembrane helix</keyword>
<dbReference type="EMBL" id="BAABJM010000005">
    <property type="protein sequence ID" value="GAA5063597.1"/>
    <property type="molecule type" value="Genomic_DNA"/>
</dbReference>
<proteinExistence type="predicted"/>
<evidence type="ECO:0008006" key="4">
    <source>
        <dbReference type="Google" id="ProtNLM"/>
    </source>
</evidence>
<accession>A0ABP9KTG2</accession>
<protein>
    <recommendedName>
        <fullName evidence="4">DUF2567 domain-containing protein</fullName>
    </recommendedName>
</protein>
<feature type="transmembrane region" description="Helical" evidence="1">
    <location>
        <begin position="47"/>
        <end position="68"/>
    </location>
</feature>
<reference evidence="3" key="1">
    <citation type="journal article" date="2019" name="Int. J. Syst. Evol. Microbiol.">
        <title>The Global Catalogue of Microorganisms (GCM) 10K type strain sequencing project: providing services to taxonomists for standard genome sequencing and annotation.</title>
        <authorList>
            <consortium name="The Broad Institute Genomics Platform"/>
            <consortium name="The Broad Institute Genome Sequencing Center for Infectious Disease"/>
            <person name="Wu L."/>
            <person name="Ma J."/>
        </authorList>
    </citation>
    <scope>NUCLEOTIDE SEQUENCE [LARGE SCALE GENOMIC DNA]</scope>
    <source>
        <strain evidence="3">JCM 18298</strain>
    </source>
</reference>
<feature type="transmembrane region" description="Helical" evidence="1">
    <location>
        <begin position="80"/>
        <end position="98"/>
    </location>
</feature>
<name>A0ABP9KTG2_9NOCA</name>
<sequence>MAPFAAGLWLLLTATVLTWYLIGQQDADVGDGVALDYTIRPWALPYGVEHAIGIASILGFVGVLVVAWRSWRRGSMDPRWWTVLVLCSLAGAGIGAGWRVLTAGVIGANIGAGLIVLLGVPLLIIVVLVAVIRSITLIMRPTLFH</sequence>
<evidence type="ECO:0000313" key="3">
    <source>
        <dbReference type="Proteomes" id="UP001500603"/>
    </source>
</evidence>
<gene>
    <name evidence="2" type="ORF">GCM10023318_48530</name>
</gene>
<evidence type="ECO:0000256" key="1">
    <source>
        <dbReference type="SAM" id="Phobius"/>
    </source>
</evidence>
<keyword evidence="1" id="KW-0812">Transmembrane</keyword>
<evidence type="ECO:0000313" key="2">
    <source>
        <dbReference type="EMBL" id="GAA5063597.1"/>
    </source>
</evidence>